<accession>A0AAN6Q8I9</accession>
<reference evidence="1" key="2">
    <citation type="submission" date="2023-05" db="EMBL/GenBank/DDBJ databases">
        <authorList>
            <consortium name="Lawrence Berkeley National Laboratory"/>
            <person name="Steindorff A."/>
            <person name="Hensen N."/>
            <person name="Bonometti L."/>
            <person name="Westerberg I."/>
            <person name="Brannstrom I.O."/>
            <person name="Guillou S."/>
            <person name="Cros-Aarteil S."/>
            <person name="Calhoun S."/>
            <person name="Haridas S."/>
            <person name="Kuo A."/>
            <person name="Mondo S."/>
            <person name="Pangilinan J."/>
            <person name="Riley R."/>
            <person name="Labutti K."/>
            <person name="Andreopoulos B."/>
            <person name="Lipzen A."/>
            <person name="Chen C."/>
            <person name="Yanf M."/>
            <person name="Daum C."/>
            <person name="Ng V."/>
            <person name="Clum A."/>
            <person name="Ohm R."/>
            <person name="Martin F."/>
            <person name="Silar P."/>
            <person name="Natvig D."/>
            <person name="Lalanne C."/>
            <person name="Gautier V."/>
            <person name="Ament-Velasquez S.L."/>
            <person name="Kruys A."/>
            <person name="Hutchinson M.I."/>
            <person name="Powell A.J."/>
            <person name="Barry K."/>
            <person name="Miller A.N."/>
            <person name="Grigoriev I.V."/>
            <person name="Debuchy R."/>
            <person name="Gladieux P."/>
            <person name="Thoren M.H."/>
            <person name="Johannesson H."/>
        </authorList>
    </citation>
    <scope>NUCLEOTIDE SEQUENCE</scope>
    <source>
        <strain evidence="1">CBS 757.83</strain>
    </source>
</reference>
<name>A0AAN6Q8I9_9PEZI</name>
<dbReference type="AlphaFoldDB" id="A0AAN6Q8I9"/>
<dbReference type="EMBL" id="MU863625">
    <property type="protein sequence ID" value="KAK4105549.1"/>
    <property type="molecule type" value="Genomic_DNA"/>
</dbReference>
<organism evidence="1 2">
    <name type="scientific">Parathielavia hyrcaniae</name>
    <dbReference type="NCBI Taxonomy" id="113614"/>
    <lineage>
        <taxon>Eukaryota</taxon>
        <taxon>Fungi</taxon>
        <taxon>Dikarya</taxon>
        <taxon>Ascomycota</taxon>
        <taxon>Pezizomycotina</taxon>
        <taxon>Sordariomycetes</taxon>
        <taxon>Sordariomycetidae</taxon>
        <taxon>Sordariales</taxon>
        <taxon>Chaetomiaceae</taxon>
        <taxon>Parathielavia</taxon>
    </lineage>
</organism>
<comment type="caution">
    <text evidence="1">The sequence shown here is derived from an EMBL/GenBank/DDBJ whole genome shotgun (WGS) entry which is preliminary data.</text>
</comment>
<dbReference type="Proteomes" id="UP001305647">
    <property type="component" value="Unassembled WGS sequence"/>
</dbReference>
<reference evidence="1" key="1">
    <citation type="journal article" date="2023" name="Mol. Phylogenet. Evol.">
        <title>Genome-scale phylogeny and comparative genomics of the fungal order Sordariales.</title>
        <authorList>
            <person name="Hensen N."/>
            <person name="Bonometti L."/>
            <person name="Westerberg I."/>
            <person name="Brannstrom I.O."/>
            <person name="Guillou S."/>
            <person name="Cros-Aarteil S."/>
            <person name="Calhoun S."/>
            <person name="Haridas S."/>
            <person name="Kuo A."/>
            <person name="Mondo S."/>
            <person name="Pangilinan J."/>
            <person name="Riley R."/>
            <person name="LaButti K."/>
            <person name="Andreopoulos B."/>
            <person name="Lipzen A."/>
            <person name="Chen C."/>
            <person name="Yan M."/>
            <person name="Daum C."/>
            <person name="Ng V."/>
            <person name="Clum A."/>
            <person name="Steindorff A."/>
            <person name="Ohm R.A."/>
            <person name="Martin F."/>
            <person name="Silar P."/>
            <person name="Natvig D.O."/>
            <person name="Lalanne C."/>
            <person name="Gautier V."/>
            <person name="Ament-Velasquez S.L."/>
            <person name="Kruys A."/>
            <person name="Hutchinson M.I."/>
            <person name="Powell A.J."/>
            <person name="Barry K."/>
            <person name="Miller A.N."/>
            <person name="Grigoriev I.V."/>
            <person name="Debuchy R."/>
            <person name="Gladieux P."/>
            <person name="Hiltunen Thoren M."/>
            <person name="Johannesson H."/>
        </authorList>
    </citation>
    <scope>NUCLEOTIDE SEQUENCE</scope>
    <source>
        <strain evidence="1">CBS 757.83</strain>
    </source>
</reference>
<evidence type="ECO:0000313" key="2">
    <source>
        <dbReference type="Proteomes" id="UP001305647"/>
    </source>
</evidence>
<evidence type="ECO:0000313" key="1">
    <source>
        <dbReference type="EMBL" id="KAK4105549.1"/>
    </source>
</evidence>
<sequence>MALLGLAGWTPGLVQAPGRPVRAHSPEATSILVTGASEREPGTRRLEEETPRPTHTCTLRYWSFLSSTFGA</sequence>
<keyword evidence="2" id="KW-1185">Reference proteome</keyword>
<protein>
    <submittedName>
        <fullName evidence="1">Uncharacterized protein</fullName>
    </submittedName>
</protein>
<proteinExistence type="predicted"/>
<gene>
    <name evidence="1" type="ORF">N658DRAFT_492021</name>
</gene>